<feature type="domain" description="Spaetzle" evidence="6">
    <location>
        <begin position="117"/>
        <end position="209"/>
    </location>
</feature>
<evidence type="ECO:0000256" key="2">
    <source>
        <dbReference type="ARBA" id="ARBA00022729"/>
    </source>
</evidence>
<dbReference type="FunFam" id="2.10.90.10:FF:000018">
    <property type="entry name" value="Spatzle 4"/>
    <property type="match status" value="1"/>
</dbReference>
<dbReference type="EMBL" id="NCKV01010525">
    <property type="protein sequence ID" value="RWS21865.1"/>
    <property type="molecule type" value="Genomic_DNA"/>
</dbReference>
<evidence type="ECO:0000256" key="3">
    <source>
        <dbReference type="ARBA" id="ARBA00023157"/>
    </source>
</evidence>
<feature type="compositionally biased region" description="Acidic residues" evidence="5">
    <location>
        <begin position="40"/>
        <end position="51"/>
    </location>
</feature>
<keyword evidence="8" id="KW-1185">Reference proteome</keyword>
<accession>A0A443S2W6</accession>
<proteinExistence type="predicted"/>
<evidence type="ECO:0000313" key="8">
    <source>
        <dbReference type="Proteomes" id="UP000288716"/>
    </source>
</evidence>
<name>A0A443S2W6_9ACAR</name>
<feature type="compositionally biased region" description="Basic and acidic residues" evidence="5">
    <location>
        <begin position="9"/>
        <end position="39"/>
    </location>
</feature>
<evidence type="ECO:0000256" key="5">
    <source>
        <dbReference type="SAM" id="MobiDB-lite"/>
    </source>
</evidence>
<dbReference type="AlphaFoldDB" id="A0A443S2W6"/>
<protein>
    <submittedName>
        <fullName evidence="7">Protein spaetzle-like protein</fullName>
    </submittedName>
</protein>
<dbReference type="GO" id="GO:0005121">
    <property type="term" value="F:Toll binding"/>
    <property type="evidence" value="ECO:0007669"/>
    <property type="project" value="TreeGrafter"/>
</dbReference>
<dbReference type="GO" id="GO:0045087">
    <property type="term" value="P:innate immune response"/>
    <property type="evidence" value="ECO:0007669"/>
    <property type="project" value="TreeGrafter"/>
</dbReference>
<evidence type="ECO:0000259" key="6">
    <source>
        <dbReference type="Pfam" id="PF16077"/>
    </source>
</evidence>
<dbReference type="STRING" id="299467.A0A443S2W6"/>
<keyword evidence="4" id="KW-0325">Glycoprotein</keyword>
<comment type="caution">
    <text evidence="7">The sequence shown here is derived from an EMBL/GenBank/DDBJ whole genome shotgun (WGS) entry which is preliminary data.</text>
</comment>
<keyword evidence="2" id="KW-0732">Signal</keyword>
<dbReference type="InterPro" id="IPR032104">
    <property type="entry name" value="Spaetzle"/>
</dbReference>
<evidence type="ECO:0000256" key="1">
    <source>
        <dbReference type="ARBA" id="ARBA00011748"/>
    </source>
</evidence>
<dbReference type="PANTHER" id="PTHR23199">
    <property type="entry name" value="NEUROTROPHIN 1-RELATED"/>
    <property type="match status" value="1"/>
</dbReference>
<evidence type="ECO:0000313" key="7">
    <source>
        <dbReference type="EMBL" id="RWS21865.1"/>
    </source>
</evidence>
<dbReference type="InterPro" id="IPR029034">
    <property type="entry name" value="Cystine-knot_cytokine"/>
</dbReference>
<comment type="subunit">
    <text evidence="1">Homodimer; disulfide-linked.</text>
</comment>
<dbReference type="Pfam" id="PF16077">
    <property type="entry name" value="Spaetzle"/>
    <property type="match status" value="1"/>
</dbReference>
<feature type="region of interest" description="Disordered" evidence="5">
    <location>
        <begin position="1"/>
        <end position="63"/>
    </location>
</feature>
<dbReference type="OrthoDB" id="6359065at2759"/>
<gene>
    <name evidence="7" type="ORF">B4U80_09164</name>
</gene>
<reference evidence="7 8" key="1">
    <citation type="journal article" date="2018" name="Gigascience">
        <title>Genomes of trombidid mites reveal novel predicted allergens and laterally-transferred genes associated with secondary metabolism.</title>
        <authorList>
            <person name="Dong X."/>
            <person name="Chaisiri K."/>
            <person name="Xia D."/>
            <person name="Armstrong S.D."/>
            <person name="Fang Y."/>
            <person name="Donnelly M.J."/>
            <person name="Kadowaki T."/>
            <person name="McGarry J.W."/>
            <person name="Darby A.C."/>
            <person name="Makepeace B.L."/>
        </authorList>
    </citation>
    <scope>NUCLEOTIDE SEQUENCE [LARGE SCALE GENOMIC DNA]</scope>
    <source>
        <strain evidence="7">UoL-UT</strain>
    </source>
</reference>
<dbReference type="GO" id="GO:0005615">
    <property type="term" value="C:extracellular space"/>
    <property type="evidence" value="ECO:0007669"/>
    <property type="project" value="UniProtKB-ARBA"/>
</dbReference>
<evidence type="ECO:0000256" key="4">
    <source>
        <dbReference type="ARBA" id="ARBA00023180"/>
    </source>
</evidence>
<dbReference type="GO" id="GO:0008083">
    <property type="term" value="F:growth factor activity"/>
    <property type="evidence" value="ECO:0007669"/>
    <property type="project" value="TreeGrafter"/>
</dbReference>
<dbReference type="SUPFAM" id="SSF57501">
    <property type="entry name" value="Cystine-knot cytokines"/>
    <property type="match status" value="1"/>
</dbReference>
<organism evidence="7 8">
    <name type="scientific">Leptotrombidium deliense</name>
    <dbReference type="NCBI Taxonomy" id="299467"/>
    <lineage>
        <taxon>Eukaryota</taxon>
        <taxon>Metazoa</taxon>
        <taxon>Ecdysozoa</taxon>
        <taxon>Arthropoda</taxon>
        <taxon>Chelicerata</taxon>
        <taxon>Arachnida</taxon>
        <taxon>Acari</taxon>
        <taxon>Acariformes</taxon>
        <taxon>Trombidiformes</taxon>
        <taxon>Prostigmata</taxon>
        <taxon>Anystina</taxon>
        <taxon>Parasitengona</taxon>
        <taxon>Trombiculoidea</taxon>
        <taxon>Trombiculidae</taxon>
        <taxon>Leptotrombidium</taxon>
    </lineage>
</organism>
<dbReference type="Proteomes" id="UP000288716">
    <property type="component" value="Unassembled WGS sequence"/>
</dbReference>
<dbReference type="InterPro" id="IPR052444">
    <property type="entry name" value="Spz/Toll_ligand-like"/>
</dbReference>
<sequence length="236" mass="26852">MKASASGAFEERVSHDGPEPPKDHYPNHPPASDDARSDNEEYANDYDEEGGDGPSGTTKTPPCAQHGRYYCSHTEDYPTKVVTEVARYYKWPLEKLFRDLRQQVMPKLANDQFGGLVCDSVTRVVRPGWAKNTNNRWLVVINTEHHQQFVSEVICRHGSGSYCNFIPPCYQATCRQRYNTQKLLVIDPWNPYKGPFLSEFLFPSCCVCFIPDTSDNHYSSASNEVRKKSETSKSEL</sequence>
<dbReference type="PANTHER" id="PTHR23199:SF12">
    <property type="entry name" value="NEUROTROPHIN 1-RELATED"/>
    <property type="match status" value="1"/>
</dbReference>
<dbReference type="VEuPathDB" id="VectorBase:LDEU010175"/>
<dbReference type="GO" id="GO:0021556">
    <property type="term" value="P:central nervous system formation"/>
    <property type="evidence" value="ECO:0007669"/>
    <property type="project" value="TreeGrafter"/>
</dbReference>
<keyword evidence="3" id="KW-1015">Disulfide bond</keyword>
<dbReference type="Gene3D" id="2.10.90.10">
    <property type="entry name" value="Cystine-knot cytokines"/>
    <property type="match status" value="1"/>
</dbReference>